<proteinExistence type="predicted"/>
<dbReference type="PANTHER" id="PTHR43191:SF7">
    <property type="entry name" value="OBP33PEP LIKE PROTEIN"/>
    <property type="match status" value="1"/>
</dbReference>
<keyword evidence="2 4" id="KW-0808">Transferase</keyword>
<dbReference type="GO" id="GO:0032259">
    <property type="term" value="P:methylation"/>
    <property type="evidence" value="ECO:0007669"/>
    <property type="project" value="UniProtKB-KW"/>
</dbReference>
<evidence type="ECO:0000256" key="1">
    <source>
        <dbReference type="ARBA" id="ARBA00022603"/>
    </source>
</evidence>
<dbReference type="InterPro" id="IPR029028">
    <property type="entry name" value="Alpha/beta_knot_MTases"/>
</dbReference>
<dbReference type="KEGG" id="fer:FNB15_09220"/>
<organism evidence="4 5">
    <name type="scientific">Ferrovibrio terrae</name>
    <dbReference type="NCBI Taxonomy" id="2594003"/>
    <lineage>
        <taxon>Bacteria</taxon>
        <taxon>Pseudomonadati</taxon>
        <taxon>Pseudomonadota</taxon>
        <taxon>Alphaproteobacteria</taxon>
        <taxon>Rhodospirillales</taxon>
        <taxon>Rhodospirillaceae</taxon>
        <taxon>Ferrovibrio</taxon>
    </lineage>
</organism>
<protein>
    <submittedName>
        <fullName evidence="4">RNA methyltransferase</fullName>
    </submittedName>
</protein>
<dbReference type="InterPro" id="IPR051259">
    <property type="entry name" value="rRNA_Methyltransferase"/>
</dbReference>
<keyword evidence="1 4" id="KW-0489">Methyltransferase</keyword>
<sequence>MRGFFGIGVEGLSKPMNAGNLFRTAHAFGGSFVFTIAATYSVKAARSDTSKTPHSLPWYLYDTPAELALPEGCKLVGIELLDDATELPSFRHPLRAAYVLGPEMGSLSPALLARCDHVIKIPTSFCVNVGVAGAIVMYDRLITLGKFAERPLSPLAHAATAPANPGGRHPKRSL</sequence>
<evidence type="ECO:0000313" key="4">
    <source>
        <dbReference type="EMBL" id="QDO97434.1"/>
    </source>
</evidence>
<name>A0A516H0Z0_9PROT</name>
<dbReference type="RefSeq" id="WP_144068415.1">
    <property type="nucleotide sequence ID" value="NZ_CP041636.1"/>
</dbReference>
<dbReference type="Gene3D" id="3.40.1280.10">
    <property type="match status" value="1"/>
</dbReference>
<dbReference type="InterPro" id="IPR001537">
    <property type="entry name" value="SpoU_MeTrfase"/>
</dbReference>
<feature type="domain" description="tRNA/rRNA methyltransferase SpoU type" evidence="3">
    <location>
        <begin position="9"/>
        <end position="138"/>
    </location>
</feature>
<dbReference type="Proteomes" id="UP000317496">
    <property type="component" value="Chromosome"/>
</dbReference>
<dbReference type="Pfam" id="PF00588">
    <property type="entry name" value="SpoU_methylase"/>
    <property type="match status" value="1"/>
</dbReference>
<accession>A0A516H0Z0</accession>
<dbReference type="CDD" id="cd18098">
    <property type="entry name" value="SpoU-like"/>
    <property type="match status" value="1"/>
</dbReference>
<dbReference type="SUPFAM" id="SSF75217">
    <property type="entry name" value="alpha/beta knot"/>
    <property type="match status" value="1"/>
</dbReference>
<dbReference type="GO" id="GO:0003723">
    <property type="term" value="F:RNA binding"/>
    <property type="evidence" value="ECO:0007669"/>
    <property type="project" value="InterPro"/>
</dbReference>
<evidence type="ECO:0000313" key="5">
    <source>
        <dbReference type="Proteomes" id="UP000317496"/>
    </source>
</evidence>
<evidence type="ECO:0000256" key="2">
    <source>
        <dbReference type="ARBA" id="ARBA00022679"/>
    </source>
</evidence>
<keyword evidence="5" id="KW-1185">Reference proteome</keyword>
<dbReference type="OrthoDB" id="4578643at2"/>
<dbReference type="InterPro" id="IPR029026">
    <property type="entry name" value="tRNA_m1G_MTases_N"/>
</dbReference>
<dbReference type="GO" id="GO:0008173">
    <property type="term" value="F:RNA methyltransferase activity"/>
    <property type="evidence" value="ECO:0007669"/>
    <property type="project" value="InterPro"/>
</dbReference>
<dbReference type="GO" id="GO:0006396">
    <property type="term" value="P:RNA processing"/>
    <property type="evidence" value="ECO:0007669"/>
    <property type="project" value="InterPro"/>
</dbReference>
<evidence type="ECO:0000259" key="3">
    <source>
        <dbReference type="Pfam" id="PF00588"/>
    </source>
</evidence>
<dbReference type="EMBL" id="CP041636">
    <property type="protein sequence ID" value="QDO97434.1"/>
    <property type="molecule type" value="Genomic_DNA"/>
</dbReference>
<dbReference type="PANTHER" id="PTHR43191">
    <property type="entry name" value="RRNA METHYLTRANSFERASE 3"/>
    <property type="match status" value="1"/>
</dbReference>
<gene>
    <name evidence="4" type="ORF">FNB15_09220</name>
</gene>
<dbReference type="AlphaFoldDB" id="A0A516H0Z0"/>
<reference evidence="4 5" key="1">
    <citation type="submission" date="2019-07" db="EMBL/GenBank/DDBJ databases">
        <title>Genome sequencing for Ferrovibrio sp. K5.</title>
        <authorList>
            <person name="Park S.-J."/>
        </authorList>
    </citation>
    <scope>NUCLEOTIDE SEQUENCE [LARGE SCALE GENOMIC DNA]</scope>
    <source>
        <strain evidence="4 5">K5</strain>
    </source>
</reference>